<evidence type="ECO:0000259" key="4">
    <source>
        <dbReference type="SMART" id="SM00382"/>
    </source>
</evidence>
<name>A0A4R3MMN9_9FIRM</name>
<dbReference type="CDD" id="cd00009">
    <property type="entry name" value="AAA"/>
    <property type="match status" value="1"/>
</dbReference>
<dbReference type="InterPro" id="IPR050773">
    <property type="entry name" value="CbxX/CfxQ_RuBisCO_ESX"/>
</dbReference>
<dbReference type="InterPro" id="IPR041627">
    <property type="entry name" value="AAA_lid_6"/>
</dbReference>
<dbReference type="PANTHER" id="PTHR43392">
    <property type="entry name" value="AAA-TYPE ATPASE FAMILY PROTEIN / ANKYRIN REPEAT FAMILY PROTEIN"/>
    <property type="match status" value="1"/>
</dbReference>
<comment type="caution">
    <text evidence="5">The sequence shown here is derived from an EMBL/GenBank/DDBJ whole genome shotgun (WGS) entry which is preliminary data.</text>
</comment>
<evidence type="ECO:0000256" key="2">
    <source>
        <dbReference type="ARBA" id="ARBA00022741"/>
    </source>
</evidence>
<evidence type="ECO:0000313" key="5">
    <source>
        <dbReference type="EMBL" id="TCT16239.1"/>
    </source>
</evidence>
<dbReference type="Gene3D" id="1.10.8.60">
    <property type="match status" value="3"/>
</dbReference>
<comment type="similarity">
    <text evidence="1">Belongs to the CbxX/CfxQ family.</text>
</comment>
<keyword evidence="2" id="KW-0547">Nucleotide-binding</keyword>
<feature type="domain" description="AAA+ ATPase" evidence="4">
    <location>
        <begin position="896"/>
        <end position="1028"/>
    </location>
</feature>
<dbReference type="RefSeq" id="WP_341472705.1">
    <property type="nucleotide sequence ID" value="NZ_SMAL01000002.1"/>
</dbReference>
<dbReference type="PRINTS" id="PR00819">
    <property type="entry name" value="CBXCFQXSUPER"/>
</dbReference>
<dbReference type="InterPro" id="IPR027417">
    <property type="entry name" value="P-loop_NTPase"/>
</dbReference>
<dbReference type="Gene3D" id="3.40.50.300">
    <property type="entry name" value="P-loop containing nucleotide triphosphate hydrolases"/>
    <property type="match status" value="4"/>
</dbReference>
<gene>
    <name evidence="5" type="ORF">EDC18_102256</name>
</gene>
<sequence>MKRELREDKFINIQNKLNDELVGQEGFVKELTDYFKFKISENEKGALLLVGDGGTFKKQSVRLLFKQLKEEDLIHNNGLDEIDLTSYNFNLGYDAFLTDLYDKLNSSSIAVLFKNTEQASEEILSLISKLYPNTCLMLNNDYIFKNKFLIEADENHQSQNKINQIVCHNKFFIFTYNNTENHSSIEDKFTNKDKTLYTKSLTDQEKYILMKKEVFKALDKIHEGLGMNVLWGREDGQNDVDFDLFVFLRENFRESTYFDVREYISYKLYKPIVNLITKETIKEKEKLLIYVEENEIYCKYNSERYSLSDYLIPTLEEAKYKLDSVIGMRDLKDFIINVENNYKVQNIRERLGLPTSYMSLNMIFTGNAGTGKTNAARITYEYLNALGILSKSIFKEVSKADFVTENINDTAKRTHQVVSSALGGVLFIDEAYSLCESNDDKIGKEIVNALLKEIEDNRENLIVILAGYEKDMENFLKFNQGLKSRFPNIIPFEDYNPVEMYEIAVNIAKSKGYKIANNVKSELIDLFAKNQFTGKTDLGNARFVRNIVENAIMDASKKYLTNSEKQIDLLESDNFNFKVKAKFDLEEKLDSIIGLEDVKKLLRSQYQLIVAQEKRKSVGVKTKLEQNLNMVFAGNPGTGKTSIARLVADMLNSMGLLKGGQLIETDRSQFVSELPGETAKKTESKFKEAIGGILFIDEAYTLANDTLGREAVETLLKLIEDYSKEVIVILAGYEQEMEDFFDINVGLRSRFPLWTNFEDYKPNELLDIAIKIIESSGFKLSKNAHAALKNSFVDIYENADAESGNGRMVRNYVENLIRVQSMRIAEENISVYEMNLITIKDIEKVNIAEYDSNFDIEKKIETLVGNEAKAFLRNQYKLLKVKEKRKKLGIGSDLNKYNHMIFTGEKGTGKKTVLNILSEMLYTMGSIKAKKIVEVDKRDLISFANQKGVLEEVLNKCLGKLVFIDHWDLLPPDDGDKIASELIKFIDKNKNRICIILSGDKNNMKKLVFSNAALNYRFPIWVDFENYNKKQLFDIGINLLIDKGYVLDKETVQSLNKTIGELEESAEVHLKNGLLVEQYLDYLIREQSVRVWDEKLSQKQINVITIKDIDNSKEEFLKKNRQ</sequence>
<feature type="domain" description="AAA+ ATPase" evidence="4">
    <location>
        <begin position="626"/>
        <end position="759"/>
    </location>
</feature>
<dbReference type="Pfam" id="PF00004">
    <property type="entry name" value="AAA"/>
    <property type="match status" value="3"/>
</dbReference>
<dbReference type="GO" id="GO:0016887">
    <property type="term" value="F:ATP hydrolysis activity"/>
    <property type="evidence" value="ECO:0007669"/>
    <property type="project" value="InterPro"/>
</dbReference>
<accession>A0A4R3MMN9</accession>
<dbReference type="PANTHER" id="PTHR43392:SF2">
    <property type="entry name" value="AAA-TYPE ATPASE FAMILY PROTEIN _ ANKYRIN REPEAT FAMILY PROTEIN"/>
    <property type="match status" value="1"/>
</dbReference>
<evidence type="ECO:0000256" key="3">
    <source>
        <dbReference type="ARBA" id="ARBA00022840"/>
    </source>
</evidence>
<dbReference type="InterPro" id="IPR003593">
    <property type="entry name" value="AAA+_ATPase"/>
</dbReference>
<organism evidence="5 6">
    <name type="scientific">Natranaerovirga pectinivora</name>
    <dbReference type="NCBI Taxonomy" id="682400"/>
    <lineage>
        <taxon>Bacteria</taxon>
        <taxon>Bacillati</taxon>
        <taxon>Bacillota</taxon>
        <taxon>Clostridia</taxon>
        <taxon>Lachnospirales</taxon>
        <taxon>Natranaerovirgaceae</taxon>
        <taxon>Natranaerovirga</taxon>
    </lineage>
</organism>
<dbReference type="AlphaFoldDB" id="A0A4R3MMN9"/>
<feature type="domain" description="AAA+ ATPase" evidence="4">
    <location>
        <begin position="358"/>
        <end position="496"/>
    </location>
</feature>
<keyword evidence="6" id="KW-1185">Reference proteome</keyword>
<reference evidence="5 6" key="1">
    <citation type="submission" date="2019-03" db="EMBL/GenBank/DDBJ databases">
        <title>Genomic Encyclopedia of Type Strains, Phase IV (KMG-IV): sequencing the most valuable type-strain genomes for metagenomic binning, comparative biology and taxonomic classification.</title>
        <authorList>
            <person name="Goeker M."/>
        </authorList>
    </citation>
    <scope>NUCLEOTIDE SEQUENCE [LARGE SCALE GENOMIC DNA]</scope>
    <source>
        <strain evidence="5 6">DSM 24629</strain>
    </source>
</reference>
<dbReference type="Proteomes" id="UP000294902">
    <property type="component" value="Unassembled WGS sequence"/>
</dbReference>
<dbReference type="Pfam" id="PF17866">
    <property type="entry name" value="AAA_lid_6"/>
    <property type="match status" value="1"/>
</dbReference>
<dbReference type="SMART" id="SM00382">
    <property type="entry name" value="AAA"/>
    <property type="match status" value="3"/>
</dbReference>
<dbReference type="InterPro" id="IPR000641">
    <property type="entry name" value="CbxX/CfxQ"/>
</dbReference>
<evidence type="ECO:0000313" key="6">
    <source>
        <dbReference type="Proteomes" id="UP000294902"/>
    </source>
</evidence>
<dbReference type="FunFam" id="3.40.50.300:FF:000216">
    <property type="entry name" value="Type VII secretion ATPase EccA"/>
    <property type="match status" value="2"/>
</dbReference>
<dbReference type="SUPFAM" id="SSF52540">
    <property type="entry name" value="P-loop containing nucleoside triphosphate hydrolases"/>
    <property type="match status" value="3"/>
</dbReference>
<dbReference type="InterPro" id="IPR003959">
    <property type="entry name" value="ATPase_AAA_core"/>
</dbReference>
<dbReference type="GO" id="GO:0005524">
    <property type="term" value="F:ATP binding"/>
    <property type="evidence" value="ECO:0007669"/>
    <property type="project" value="UniProtKB-KW"/>
</dbReference>
<dbReference type="EMBL" id="SMAL01000002">
    <property type="protein sequence ID" value="TCT16239.1"/>
    <property type="molecule type" value="Genomic_DNA"/>
</dbReference>
<keyword evidence="3" id="KW-0067">ATP-binding</keyword>
<protein>
    <submittedName>
        <fullName evidence="5">SpoVK/Ycf46/Vps4 family AAA+-type ATPase</fullName>
    </submittedName>
</protein>
<evidence type="ECO:0000256" key="1">
    <source>
        <dbReference type="ARBA" id="ARBA00010378"/>
    </source>
</evidence>
<proteinExistence type="inferred from homology"/>